<evidence type="ECO:0000259" key="1">
    <source>
        <dbReference type="PROSITE" id="PS50801"/>
    </source>
</evidence>
<accession>A0A9E6XWT2</accession>
<feature type="domain" description="STAS" evidence="1">
    <location>
        <begin position="47"/>
        <end position="98"/>
    </location>
</feature>
<dbReference type="AlphaFoldDB" id="A0A9E6XWT2"/>
<dbReference type="PROSITE" id="PS50801">
    <property type="entry name" value="STAS"/>
    <property type="match status" value="1"/>
</dbReference>
<organism evidence="2 3">
    <name type="scientific">Capillimicrobium parvum</name>
    <dbReference type="NCBI Taxonomy" id="2884022"/>
    <lineage>
        <taxon>Bacteria</taxon>
        <taxon>Bacillati</taxon>
        <taxon>Actinomycetota</taxon>
        <taxon>Thermoleophilia</taxon>
        <taxon>Solirubrobacterales</taxon>
        <taxon>Capillimicrobiaceae</taxon>
        <taxon>Capillimicrobium</taxon>
    </lineage>
</organism>
<proteinExistence type="predicted"/>
<dbReference type="Pfam" id="PF13466">
    <property type="entry name" value="STAS_2"/>
    <property type="match status" value="1"/>
</dbReference>
<dbReference type="InterPro" id="IPR058548">
    <property type="entry name" value="MlaB-like_STAS"/>
</dbReference>
<evidence type="ECO:0000313" key="3">
    <source>
        <dbReference type="Proteomes" id="UP001162834"/>
    </source>
</evidence>
<name>A0A9E6XWT2_9ACTN</name>
<gene>
    <name evidence="2" type="ORF">DSM104329_02294</name>
</gene>
<dbReference type="Proteomes" id="UP001162834">
    <property type="component" value="Chromosome"/>
</dbReference>
<sequence length="134" mass="14552">MPPIASPATASHAAGGSGPRLWLRRTLRLRRHRELRVLSVELSHEALIVLDGHLVTETASTFEQAIAALTETSRVVLDLSRLRGIDRAGAAALARLRRSPDQELLAFAGRRRVRRRVARHPGAGLVLLPAPAPS</sequence>
<protein>
    <recommendedName>
        <fullName evidence="1">STAS domain-containing protein</fullName>
    </recommendedName>
</protein>
<dbReference type="KEGG" id="sbae:DSM104329_02294"/>
<keyword evidence="3" id="KW-1185">Reference proteome</keyword>
<reference evidence="2" key="1">
    <citation type="journal article" date="2022" name="Int. J. Syst. Evol. Microbiol.">
        <title>Pseudomonas aegrilactucae sp. nov. and Pseudomonas morbosilactucae sp. nov., pathogens causing bacterial rot of lettuce in Japan.</title>
        <authorList>
            <person name="Sawada H."/>
            <person name="Fujikawa T."/>
            <person name="Satou M."/>
        </authorList>
    </citation>
    <scope>NUCLEOTIDE SEQUENCE</scope>
    <source>
        <strain evidence="2">0166_1</strain>
    </source>
</reference>
<dbReference type="InterPro" id="IPR036513">
    <property type="entry name" value="STAS_dom_sf"/>
</dbReference>
<dbReference type="EMBL" id="CP087164">
    <property type="protein sequence ID" value="UGS35897.1"/>
    <property type="molecule type" value="Genomic_DNA"/>
</dbReference>
<dbReference type="Gene3D" id="3.30.750.24">
    <property type="entry name" value="STAS domain"/>
    <property type="match status" value="1"/>
</dbReference>
<dbReference type="InterPro" id="IPR002645">
    <property type="entry name" value="STAS_dom"/>
</dbReference>
<dbReference type="SUPFAM" id="SSF52091">
    <property type="entry name" value="SpoIIaa-like"/>
    <property type="match status" value="1"/>
</dbReference>
<evidence type="ECO:0000313" key="2">
    <source>
        <dbReference type="EMBL" id="UGS35897.1"/>
    </source>
</evidence>